<dbReference type="SUPFAM" id="SSF55729">
    <property type="entry name" value="Acyl-CoA N-acyltransferases (Nat)"/>
    <property type="match status" value="1"/>
</dbReference>
<name>X1CLY6_9ZZZZ</name>
<reference evidence="1" key="1">
    <citation type="journal article" date="2014" name="Front. Microbiol.">
        <title>High frequency of phylogenetically diverse reductive dehalogenase-homologous genes in deep subseafloor sedimentary metagenomes.</title>
        <authorList>
            <person name="Kawai M."/>
            <person name="Futagami T."/>
            <person name="Toyoda A."/>
            <person name="Takaki Y."/>
            <person name="Nishi S."/>
            <person name="Hori S."/>
            <person name="Arai W."/>
            <person name="Tsubouchi T."/>
            <person name="Morono Y."/>
            <person name="Uchiyama I."/>
            <person name="Ito T."/>
            <person name="Fujiyama A."/>
            <person name="Inagaki F."/>
            <person name="Takami H."/>
        </authorList>
    </citation>
    <scope>NUCLEOTIDE SEQUENCE</scope>
    <source>
        <strain evidence="1">Expedition CK06-06</strain>
    </source>
</reference>
<dbReference type="EMBL" id="BART01020925">
    <property type="protein sequence ID" value="GAG93987.1"/>
    <property type="molecule type" value="Genomic_DNA"/>
</dbReference>
<organism evidence="1">
    <name type="scientific">marine sediment metagenome</name>
    <dbReference type="NCBI Taxonomy" id="412755"/>
    <lineage>
        <taxon>unclassified sequences</taxon>
        <taxon>metagenomes</taxon>
        <taxon>ecological metagenomes</taxon>
    </lineage>
</organism>
<dbReference type="InterPro" id="IPR016181">
    <property type="entry name" value="Acyl_CoA_acyltransferase"/>
</dbReference>
<sequence length="173" mass="19505">MNLIEKAAKTKTLFANVPRAVENILNQKCKCAKTFEVILARTTEYKDFKKILNRGVHPTFIGKNCFVVNATNGGALFYKFQDKIIAVSLVNPRLGVLLALNVLKEHRSHGLGSAIVDFLMPNFVRVVEDKIYWFEKQGYLSVGKIKQGIKLKTQVMVRKKLLSLVGNLKKALK</sequence>
<comment type="caution">
    <text evidence="1">The sequence shown here is derived from an EMBL/GenBank/DDBJ whole genome shotgun (WGS) entry which is preliminary data.</text>
</comment>
<proteinExistence type="predicted"/>
<evidence type="ECO:0000313" key="1">
    <source>
        <dbReference type="EMBL" id="GAG93987.1"/>
    </source>
</evidence>
<accession>X1CLY6</accession>
<protein>
    <recommendedName>
        <fullName evidence="2">N-acetyltransferase domain-containing protein</fullName>
    </recommendedName>
</protein>
<dbReference type="AlphaFoldDB" id="X1CLY6"/>
<gene>
    <name evidence="1" type="ORF">S01H4_38753</name>
</gene>
<evidence type="ECO:0008006" key="2">
    <source>
        <dbReference type="Google" id="ProtNLM"/>
    </source>
</evidence>